<evidence type="ECO:0000256" key="1">
    <source>
        <dbReference type="ARBA" id="ARBA00023015"/>
    </source>
</evidence>
<sequence length="161" mass="17244">MTGPDDLPLTSPDSERLDLLIRLLKLCSLINVPMNEGVCNPSGLSQTELKVVMALSGEGELAGHELMRILGAPAMSVSRAIAALRTNGLVEDSNDPDNRRRRPVRLSAAGEAFYAAAMPDIAAVADALLGSLTARQRRELARIADEVIAAMVNWGTHRTDD</sequence>
<proteinExistence type="predicted"/>
<name>A0A7X1F6B0_9SPHN</name>
<dbReference type="GO" id="GO:0003700">
    <property type="term" value="F:DNA-binding transcription factor activity"/>
    <property type="evidence" value="ECO:0007669"/>
    <property type="project" value="InterPro"/>
</dbReference>
<keyword evidence="1" id="KW-0805">Transcription regulation</keyword>
<dbReference type="EMBL" id="JACLAU010000005">
    <property type="protein sequence ID" value="MBC2651207.1"/>
    <property type="molecule type" value="Genomic_DNA"/>
</dbReference>
<evidence type="ECO:0000313" key="6">
    <source>
        <dbReference type="Proteomes" id="UP000520156"/>
    </source>
</evidence>
<dbReference type="InterPro" id="IPR036388">
    <property type="entry name" value="WH-like_DNA-bd_sf"/>
</dbReference>
<dbReference type="PANTHER" id="PTHR42756:SF1">
    <property type="entry name" value="TRANSCRIPTIONAL REPRESSOR OF EMRAB OPERON"/>
    <property type="match status" value="1"/>
</dbReference>
<evidence type="ECO:0000256" key="2">
    <source>
        <dbReference type="ARBA" id="ARBA00023125"/>
    </source>
</evidence>
<evidence type="ECO:0000259" key="4">
    <source>
        <dbReference type="PROSITE" id="PS50995"/>
    </source>
</evidence>
<dbReference type="SUPFAM" id="SSF46785">
    <property type="entry name" value="Winged helix' DNA-binding domain"/>
    <property type="match status" value="1"/>
</dbReference>
<dbReference type="InterPro" id="IPR000835">
    <property type="entry name" value="HTH_MarR-typ"/>
</dbReference>
<dbReference type="SMART" id="SM00347">
    <property type="entry name" value="HTH_MARR"/>
    <property type="match status" value="1"/>
</dbReference>
<evidence type="ECO:0000256" key="3">
    <source>
        <dbReference type="ARBA" id="ARBA00023163"/>
    </source>
</evidence>
<reference evidence="5 6" key="1">
    <citation type="submission" date="2020-08" db="EMBL/GenBank/DDBJ databases">
        <title>The genome sequence of Novosphingobium flavum 4Y4.</title>
        <authorList>
            <person name="Liu Y."/>
        </authorList>
    </citation>
    <scope>NUCLEOTIDE SEQUENCE [LARGE SCALE GENOMIC DNA]</scope>
    <source>
        <strain evidence="5 6">4Y4</strain>
    </source>
</reference>
<organism evidence="5 6">
    <name type="scientific">Novosphingobium aerophilum</name>
    <dbReference type="NCBI Taxonomy" id="2839843"/>
    <lineage>
        <taxon>Bacteria</taxon>
        <taxon>Pseudomonadati</taxon>
        <taxon>Pseudomonadota</taxon>
        <taxon>Alphaproteobacteria</taxon>
        <taxon>Sphingomonadales</taxon>
        <taxon>Sphingomonadaceae</taxon>
        <taxon>Novosphingobium</taxon>
    </lineage>
</organism>
<dbReference type="Proteomes" id="UP000520156">
    <property type="component" value="Unassembled WGS sequence"/>
</dbReference>
<protein>
    <submittedName>
        <fullName evidence="5">Winged helix-turn-helix transcriptional regulator</fullName>
    </submittedName>
</protein>
<dbReference type="RefSeq" id="WP_185682622.1">
    <property type="nucleotide sequence ID" value="NZ_JACLAU010000005.1"/>
</dbReference>
<keyword evidence="2" id="KW-0238">DNA-binding</keyword>
<accession>A0A7X1F6B0</accession>
<dbReference type="InterPro" id="IPR036390">
    <property type="entry name" value="WH_DNA-bd_sf"/>
</dbReference>
<comment type="caution">
    <text evidence="5">The sequence shown here is derived from an EMBL/GenBank/DDBJ whole genome shotgun (WGS) entry which is preliminary data.</text>
</comment>
<dbReference type="PROSITE" id="PS50995">
    <property type="entry name" value="HTH_MARR_2"/>
    <property type="match status" value="1"/>
</dbReference>
<dbReference type="PANTHER" id="PTHR42756">
    <property type="entry name" value="TRANSCRIPTIONAL REGULATOR, MARR"/>
    <property type="match status" value="1"/>
</dbReference>
<gene>
    <name evidence="5" type="ORF">H7F49_05790</name>
</gene>
<keyword evidence="6" id="KW-1185">Reference proteome</keyword>
<dbReference type="Pfam" id="PF12802">
    <property type="entry name" value="MarR_2"/>
    <property type="match status" value="1"/>
</dbReference>
<feature type="domain" description="HTH marR-type" evidence="4">
    <location>
        <begin position="16"/>
        <end position="149"/>
    </location>
</feature>
<dbReference type="Gene3D" id="1.10.10.10">
    <property type="entry name" value="Winged helix-like DNA-binding domain superfamily/Winged helix DNA-binding domain"/>
    <property type="match status" value="1"/>
</dbReference>
<keyword evidence="3" id="KW-0804">Transcription</keyword>
<dbReference type="GO" id="GO:0003677">
    <property type="term" value="F:DNA binding"/>
    <property type="evidence" value="ECO:0007669"/>
    <property type="project" value="UniProtKB-KW"/>
</dbReference>
<evidence type="ECO:0000313" key="5">
    <source>
        <dbReference type="EMBL" id="MBC2651207.1"/>
    </source>
</evidence>
<dbReference type="AlphaFoldDB" id="A0A7X1F6B0"/>